<dbReference type="InterPro" id="IPR052035">
    <property type="entry name" value="ZnF_BED_domain_contain"/>
</dbReference>
<protein>
    <submittedName>
        <fullName evidence="14">Zinc finger BED domain-containing protein RICESLEEPER 2-like</fullName>
    </submittedName>
</protein>
<dbReference type="RefSeq" id="XP_027343148.1">
    <property type="nucleotide sequence ID" value="XM_027487347.1"/>
</dbReference>
<dbReference type="SUPFAM" id="SSF53098">
    <property type="entry name" value="Ribonuclease H-like"/>
    <property type="match status" value="1"/>
</dbReference>
<dbReference type="KEGG" id="aprc:113855718"/>
<dbReference type="SMART" id="SM00614">
    <property type="entry name" value="ZnF_BED"/>
    <property type="match status" value="1"/>
</dbReference>
<evidence type="ECO:0000256" key="1">
    <source>
        <dbReference type="ARBA" id="ARBA00004123"/>
    </source>
</evidence>
<evidence type="ECO:0000256" key="3">
    <source>
        <dbReference type="ARBA" id="ARBA00022723"/>
    </source>
</evidence>
<keyword evidence="7" id="KW-0238">DNA-binding</keyword>
<name>A0A8B8KIR1_ABRPR</name>
<evidence type="ECO:0000256" key="9">
    <source>
        <dbReference type="ARBA" id="ARBA00023242"/>
    </source>
</evidence>
<proteinExistence type="predicted"/>
<dbReference type="Pfam" id="PF14372">
    <property type="entry name" value="hAT-like_RNase-H"/>
    <property type="match status" value="1"/>
</dbReference>
<evidence type="ECO:0000256" key="6">
    <source>
        <dbReference type="ARBA" id="ARBA00023015"/>
    </source>
</evidence>
<dbReference type="InterPro" id="IPR036236">
    <property type="entry name" value="Znf_C2H2_sf"/>
</dbReference>
<evidence type="ECO:0000256" key="5">
    <source>
        <dbReference type="ARBA" id="ARBA00022833"/>
    </source>
</evidence>
<comment type="subcellular location">
    <subcellularLocation>
        <location evidence="1">Nucleus</location>
    </subcellularLocation>
</comment>
<dbReference type="Proteomes" id="UP000694853">
    <property type="component" value="Unplaced"/>
</dbReference>
<dbReference type="GO" id="GO:0003677">
    <property type="term" value="F:DNA binding"/>
    <property type="evidence" value="ECO:0007669"/>
    <property type="project" value="UniProtKB-KW"/>
</dbReference>
<dbReference type="OrthoDB" id="1721699at2759"/>
<comment type="subunit">
    <text evidence="2">Homodimer.</text>
</comment>
<dbReference type="AlphaFoldDB" id="A0A8B8KIR1"/>
<evidence type="ECO:0000256" key="8">
    <source>
        <dbReference type="ARBA" id="ARBA00023163"/>
    </source>
</evidence>
<keyword evidence="9" id="KW-0539">Nucleus</keyword>
<keyword evidence="4 10" id="KW-0863">Zinc-finger</keyword>
<dbReference type="PANTHER" id="PTHR46481">
    <property type="entry name" value="ZINC FINGER BED DOMAIN-CONTAINING PROTEIN 4"/>
    <property type="match status" value="1"/>
</dbReference>
<evidence type="ECO:0000256" key="2">
    <source>
        <dbReference type="ARBA" id="ARBA00011738"/>
    </source>
</evidence>
<sequence>MSSPLEGNEAMSSSTRPPSNLNVQALTSSSQLQDNSDKSKDQNDENCVIKRKRQKTSAVWNDFIETEISGGVTKAICKYCKSHFSHSGKVASTSHMKRHAENCLQKRLHIASQKKQPTIPFQPSNLGVNPFVTPDVRYSNEKMREIIATTIMVHEYPFNIVEDEVWIWGFQYANPEFSKVSCKIARSDCIKIYEAKKKNLKLLLKGWNLQKRVLSFVKVPAPRRGIDVADAIFKCLKVWRIEDKVFFVSVDNASYNDSCLRNLKDNLSLDNKLVLDGKLFHVRCCAHILNLLVHDGLGRIKDIIHNIRESVKYINYNDSRLKVFCDIVEQKHLKEKKLILDCPTRWNSTFKMLSTALKFKIVFPTYKEKEPHYTYEPSQEDWEKVEKVCQLLKVFNLATHVISGSDYPTANLYLPEVWRVDKAAEDEDYFMREMVAVMKVKFDKYWGECNLLMAIASVLDPRCNFYVVNYCFSLIYKPEYVAKENVDMVMTSLEMLYEEYFELSKKEASASISGEVDNSGNNSSFNVPSSGLFTGFEQIMSIVREKQAIPPMKSELEVYLEEGLCIPDSNSNSFSALEWWKNNSLKYKILSEMAADILTIPISIVALESTFSARGRVIDEFHSRLNEESIAALICGGDWLRNKYNLKKIQKVLEFQEEDEIILKI</sequence>
<dbReference type="GO" id="GO:0005634">
    <property type="term" value="C:nucleus"/>
    <property type="evidence" value="ECO:0007669"/>
    <property type="project" value="UniProtKB-SubCell"/>
</dbReference>
<keyword evidence="8" id="KW-0804">Transcription</keyword>
<evidence type="ECO:0000256" key="4">
    <source>
        <dbReference type="ARBA" id="ARBA00022771"/>
    </source>
</evidence>
<evidence type="ECO:0000313" key="13">
    <source>
        <dbReference type="Proteomes" id="UP000694853"/>
    </source>
</evidence>
<organism evidence="13 14">
    <name type="scientific">Abrus precatorius</name>
    <name type="common">Indian licorice</name>
    <name type="synonym">Glycine abrus</name>
    <dbReference type="NCBI Taxonomy" id="3816"/>
    <lineage>
        <taxon>Eukaryota</taxon>
        <taxon>Viridiplantae</taxon>
        <taxon>Streptophyta</taxon>
        <taxon>Embryophyta</taxon>
        <taxon>Tracheophyta</taxon>
        <taxon>Spermatophyta</taxon>
        <taxon>Magnoliopsida</taxon>
        <taxon>eudicotyledons</taxon>
        <taxon>Gunneridae</taxon>
        <taxon>Pentapetalae</taxon>
        <taxon>rosids</taxon>
        <taxon>fabids</taxon>
        <taxon>Fabales</taxon>
        <taxon>Fabaceae</taxon>
        <taxon>Papilionoideae</taxon>
        <taxon>50 kb inversion clade</taxon>
        <taxon>NPAAA clade</taxon>
        <taxon>indigoferoid/millettioid clade</taxon>
        <taxon>Abreae</taxon>
        <taxon>Abrus</taxon>
    </lineage>
</organism>
<keyword evidence="13" id="KW-1185">Reference proteome</keyword>
<dbReference type="InterPro" id="IPR012337">
    <property type="entry name" value="RNaseH-like_sf"/>
</dbReference>
<reference evidence="13" key="1">
    <citation type="journal article" date="2019" name="Toxins">
        <title>Detection of Abrin-Like and Prepropulchellin-Like Toxin Genes and Transcripts Using Whole Genome Sequencing and Full-Length Transcript Sequencing of Abrus precatorius.</title>
        <authorList>
            <person name="Hovde B.T."/>
            <person name="Daligault H.E."/>
            <person name="Hanschen E.R."/>
            <person name="Kunde Y.A."/>
            <person name="Johnson M.B."/>
            <person name="Starkenburg S.R."/>
            <person name="Johnson S.L."/>
        </authorList>
    </citation>
    <scope>NUCLEOTIDE SEQUENCE [LARGE SCALE GENOMIC DNA]</scope>
</reference>
<dbReference type="SUPFAM" id="SSF57667">
    <property type="entry name" value="beta-beta-alpha zinc fingers"/>
    <property type="match status" value="1"/>
</dbReference>
<evidence type="ECO:0000256" key="7">
    <source>
        <dbReference type="ARBA" id="ARBA00023125"/>
    </source>
</evidence>
<keyword evidence="6" id="KW-0805">Transcription regulation</keyword>
<gene>
    <name evidence="14" type="primary">LOC113855718</name>
</gene>
<feature type="domain" description="BED-type" evidence="12">
    <location>
        <begin position="54"/>
        <end position="116"/>
    </location>
</feature>
<dbReference type="InterPro" id="IPR008906">
    <property type="entry name" value="HATC_C_dom"/>
</dbReference>
<dbReference type="Pfam" id="PF05699">
    <property type="entry name" value="Dimer_Tnp_hAT"/>
    <property type="match status" value="1"/>
</dbReference>
<accession>A0A8B8KIR1</accession>
<evidence type="ECO:0000313" key="14">
    <source>
        <dbReference type="RefSeq" id="XP_027343148.1"/>
    </source>
</evidence>
<dbReference type="PANTHER" id="PTHR46481:SF10">
    <property type="entry name" value="ZINC FINGER BED DOMAIN-CONTAINING PROTEIN 39"/>
    <property type="match status" value="1"/>
</dbReference>
<reference evidence="14" key="2">
    <citation type="submission" date="2025-08" db="UniProtKB">
        <authorList>
            <consortium name="RefSeq"/>
        </authorList>
    </citation>
    <scope>IDENTIFICATION</scope>
    <source>
        <tissue evidence="14">Young leaves</tissue>
    </source>
</reference>
<dbReference type="InterPro" id="IPR025525">
    <property type="entry name" value="hAT-like_transposase_RNase-H"/>
</dbReference>
<evidence type="ECO:0000256" key="10">
    <source>
        <dbReference type="PROSITE-ProRule" id="PRU00027"/>
    </source>
</evidence>
<dbReference type="GO" id="GO:0009791">
    <property type="term" value="P:post-embryonic development"/>
    <property type="evidence" value="ECO:0007669"/>
    <property type="project" value="UniProtKB-ARBA"/>
</dbReference>
<keyword evidence="3" id="KW-0479">Metal-binding</keyword>
<dbReference type="GO" id="GO:0046983">
    <property type="term" value="F:protein dimerization activity"/>
    <property type="evidence" value="ECO:0007669"/>
    <property type="project" value="InterPro"/>
</dbReference>
<feature type="region of interest" description="Disordered" evidence="11">
    <location>
        <begin position="1"/>
        <end position="47"/>
    </location>
</feature>
<dbReference type="GO" id="GO:0008270">
    <property type="term" value="F:zinc ion binding"/>
    <property type="evidence" value="ECO:0007669"/>
    <property type="project" value="UniProtKB-KW"/>
</dbReference>
<dbReference type="InterPro" id="IPR003656">
    <property type="entry name" value="Znf_BED"/>
</dbReference>
<dbReference type="GeneID" id="113855718"/>
<evidence type="ECO:0000256" key="11">
    <source>
        <dbReference type="SAM" id="MobiDB-lite"/>
    </source>
</evidence>
<dbReference type="PROSITE" id="PS50808">
    <property type="entry name" value="ZF_BED"/>
    <property type="match status" value="1"/>
</dbReference>
<evidence type="ECO:0000259" key="12">
    <source>
        <dbReference type="PROSITE" id="PS50808"/>
    </source>
</evidence>
<feature type="compositionally biased region" description="Polar residues" evidence="11">
    <location>
        <begin position="1"/>
        <end position="34"/>
    </location>
</feature>
<keyword evidence="5" id="KW-0862">Zinc</keyword>